<sequence length="328" mass="36290">MKRCFNLQAGTIQHAEGDPAAAPIRVYAAPDRAEREELRSTLGLDDYDLDAALDPEEIPRVEFGAHGAANIIWKRPKNVSIGAQLRFDVASVGIFVRPDAVVLVTAEGEPDFSEREFRGIHSLSDFLLKLLLHTVHHYLGHLKVIKQINAELGSKISVSMENRYYLQMLALSESLIYYVDGIEANAAVLAKLRSSTHRLELTPLQAEMLHDTVLDMQQCARQAAIYSSVLSGLMDARGAIINNNVNTLLKNLTLISVIFLPLNLVASIGGMSEFSVWTAGLDWRLSYGLLVIGMALAGWLGLRIIVQLASGRGLGWNGLRWPRVLRRR</sequence>
<dbReference type="Proteomes" id="UP000778523">
    <property type="component" value="Unassembled WGS sequence"/>
</dbReference>
<dbReference type="SUPFAM" id="SSF143865">
    <property type="entry name" value="CorA soluble domain-like"/>
    <property type="match status" value="1"/>
</dbReference>
<keyword evidence="4 6" id="KW-1133">Transmembrane helix</keyword>
<comment type="subcellular location">
    <subcellularLocation>
        <location evidence="1">Membrane</location>
        <topology evidence="1">Multi-pass membrane protein</topology>
    </subcellularLocation>
</comment>
<comment type="similarity">
    <text evidence="2">Belongs to the CorA metal ion transporter (MIT) (TC 1.A.35) family.</text>
</comment>
<protein>
    <submittedName>
        <fullName evidence="7">Magnesium transporter CorA family protein</fullName>
    </submittedName>
</protein>
<dbReference type="Gene3D" id="1.20.58.340">
    <property type="entry name" value="Magnesium transport protein CorA, transmembrane region"/>
    <property type="match status" value="1"/>
</dbReference>
<evidence type="ECO:0000256" key="5">
    <source>
        <dbReference type="ARBA" id="ARBA00023136"/>
    </source>
</evidence>
<keyword evidence="3 6" id="KW-0812">Transmembrane</keyword>
<evidence type="ECO:0000256" key="3">
    <source>
        <dbReference type="ARBA" id="ARBA00022692"/>
    </source>
</evidence>
<reference evidence="7 8" key="1">
    <citation type="submission" date="2020-06" db="EMBL/GenBank/DDBJ databases">
        <title>Draft genome of Uliginosibacterium sp. IMCC34675.</title>
        <authorList>
            <person name="Song J."/>
        </authorList>
    </citation>
    <scope>NUCLEOTIDE SEQUENCE [LARGE SCALE GENOMIC DNA]</scope>
    <source>
        <strain evidence="7 8">IMCC34675</strain>
    </source>
</reference>
<dbReference type="InterPro" id="IPR002523">
    <property type="entry name" value="MgTranspt_CorA/ZnTranspt_ZntB"/>
</dbReference>
<evidence type="ECO:0000256" key="4">
    <source>
        <dbReference type="ARBA" id="ARBA00022989"/>
    </source>
</evidence>
<name>A0ABX2IM66_9RHOO</name>
<dbReference type="EMBL" id="JABCSC020000006">
    <property type="protein sequence ID" value="NSL56983.1"/>
    <property type="molecule type" value="Genomic_DNA"/>
</dbReference>
<evidence type="ECO:0000313" key="8">
    <source>
        <dbReference type="Proteomes" id="UP000778523"/>
    </source>
</evidence>
<dbReference type="InterPro" id="IPR045863">
    <property type="entry name" value="CorA_TM1_TM2"/>
</dbReference>
<comment type="caution">
    <text evidence="7">The sequence shown here is derived from an EMBL/GenBank/DDBJ whole genome shotgun (WGS) entry which is preliminary data.</text>
</comment>
<organism evidence="7 8">
    <name type="scientific">Uliginosibacterium aquaticum</name>
    <dbReference type="NCBI Taxonomy" id="2731212"/>
    <lineage>
        <taxon>Bacteria</taxon>
        <taxon>Pseudomonadati</taxon>
        <taxon>Pseudomonadota</taxon>
        <taxon>Betaproteobacteria</taxon>
        <taxon>Rhodocyclales</taxon>
        <taxon>Zoogloeaceae</taxon>
        <taxon>Uliginosibacterium</taxon>
    </lineage>
</organism>
<dbReference type="CDD" id="cd12827">
    <property type="entry name" value="EcCorA_ZntB-like_u2"/>
    <property type="match status" value="1"/>
</dbReference>
<dbReference type="Pfam" id="PF01544">
    <property type="entry name" value="CorA"/>
    <property type="match status" value="1"/>
</dbReference>
<proteinExistence type="inferred from homology"/>
<gene>
    <name evidence="7" type="ORF">HJ583_018270</name>
</gene>
<dbReference type="InterPro" id="IPR045861">
    <property type="entry name" value="CorA_cytoplasmic_dom"/>
</dbReference>
<accession>A0ABX2IM66</accession>
<dbReference type="SUPFAM" id="SSF144083">
    <property type="entry name" value="Magnesium transport protein CorA, transmembrane region"/>
    <property type="match status" value="1"/>
</dbReference>
<dbReference type="RefSeq" id="WP_170023256.1">
    <property type="nucleotide sequence ID" value="NZ_JABCSC020000006.1"/>
</dbReference>
<feature type="transmembrane region" description="Helical" evidence="6">
    <location>
        <begin position="283"/>
        <end position="302"/>
    </location>
</feature>
<evidence type="ECO:0000256" key="1">
    <source>
        <dbReference type="ARBA" id="ARBA00004141"/>
    </source>
</evidence>
<dbReference type="InterPro" id="IPR047199">
    <property type="entry name" value="CorA-like"/>
</dbReference>
<evidence type="ECO:0000256" key="2">
    <source>
        <dbReference type="ARBA" id="ARBA00009765"/>
    </source>
</evidence>
<feature type="transmembrane region" description="Helical" evidence="6">
    <location>
        <begin position="252"/>
        <end position="271"/>
    </location>
</feature>
<keyword evidence="8" id="KW-1185">Reference proteome</keyword>
<evidence type="ECO:0000313" key="7">
    <source>
        <dbReference type="EMBL" id="NSL56983.1"/>
    </source>
</evidence>
<keyword evidence="5 6" id="KW-0472">Membrane</keyword>
<evidence type="ECO:0000256" key="6">
    <source>
        <dbReference type="SAM" id="Phobius"/>
    </source>
</evidence>
<dbReference type="PANTHER" id="PTHR47891">
    <property type="entry name" value="TRANSPORTER-RELATED"/>
    <property type="match status" value="1"/>
</dbReference>
<dbReference type="PANTHER" id="PTHR47891:SF2">
    <property type="entry name" value="MAGNESIUM AND COBALT TRANSPORTER"/>
    <property type="match status" value="1"/>
</dbReference>